<dbReference type="PANTHER" id="PTHR31531">
    <property type="entry name" value="E3 UBIQUITIN-PROTEIN LIGASE E3D FAMILY MEMBER"/>
    <property type="match status" value="1"/>
</dbReference>
<organism evidence="1 2">
    <name type="scientific">Penstemon smallii</name>
    <dbReference type="NCBI Taxonomy" id="265156"/>
    <lineage>
        <taxon>Eukaryota</taxon>
        <taxon>Viridiplantae</taxon>
        <taxon>Streptophyta</taxon>
        <taxon>Embryophyta</taxon>
        <taxon>Tracheophyta</taxon>
        <taxon>Spermatophyta</taxon>
        <taxon>Magnoliopsida</taxon>
        <taxon>eudicotyledons</taxon>
        <taxon>Gunneridae</taxon>
        <taxon>Pentapetalae</taxon>
        <taxon>asterids</taxon>
        <taxon>lamiids</taxon>
        <taxon>Lamiales</taxon>
        <taxon>Plantaginaceae</taxon>
        <taxon>Cheloneae</taxon>
        <taxon>Penstemon</taxon>
    </lineage>
</organism>
<keyword evidence="2" id="KW-1185">Reference proteome</keyword>
<dbReference type="InterPro" id="IPR019193">
    <property type="entry name" value="UBQ-conj_enz_E2-bd_prot"/>
</dbReference>
<evidence type="ECO:0000313" key="2">
    <source>
        <dbReference type="Proteomes" id="UP001634393"/>
    </source>
</evidence>
<dbReference type="Proteomes" id="UP001634393">
    <property type="component" value="Unassembled WGS sequence"/>
</dbReference>
<accession>A0ABD3U8C3</accession>
<dbReference type="PANTHER" id="PTHR31531:SF2">
    <property type="entry name" value="E3 UBIQUITIN-PROTEIN LIGASE E3D"/>
    <property type="match status" value="1"/>
</dbReference>
<name>A0ABD3U8C3_9LAMI</name>
<dbReference type="EMBL" id="JBJXBP010000002">
    <property type="protein sequence ID" value="KAL3844723.1"/>
    <property type="molecule type" value="Genomic_DNA"/>
</dbReference>
<protein>
    <submittedName>
        <fullName evidence="1">Uncharacterized protein</fullName>
    </submittedName>
</protein>
<evidence type="ECO:0000313" key="1">
    <source>
        <dbReference type="EMBL" id="KAL3844723.1"/>
    </source>
</evidence>
<dbReference type="AlphaFoldDB" id="A0ABD3U8C3"/>
<gene>
    <name evidence="1" type="ORF">ACJIZ3_002126</name>
</gene>
<sequence length="455" mass="50956">MSPPTSSADKPPFAAVQNPSQWRFSWEAQSHTSTLRLLLFNPNVKPSAQCRDLELNLLPQHSLLMVSFSGSEETRNRTSVWVPVPRVLIDPESPLHFRAFDDHIEVKLVLLLPVDHPLVSEFDSILNVEENKDELCPLSMDSDLKKLSCMEEVHLYCRNCSTKLTKSLRCFEEMPSVNWRESADNWFGNCCCSFGGLSEELVAKYAKSYACAPGVCLLNTTSVLLCINDILGCELPDVKTRQKFESELNSPSKRCLSKVSHEVCEQVQVGCCGNHDGRVPDIIIKSSIAEPNIADNLESETSKEVVKADNLSYTFPAFKIEENKGLMNEISQIVDCDSRCCTPDVLGTSSMVQMNRTKDEHLENQKIFLDGFLGNGFMVRSSGLSKDIRWTEFLCPQCSCLIGTYPCVEDNVSLDGGVRLFKCYISSCIPSNGTNDAFRAHPQCWRICVGDRVRH</sequence>
<proteinExistence type="predicted"/>
<comment type="caution">
    <text evidence="1">The sequence shown here is derived from an EMBL/GenBank/DDBJ whole genome shotgun (WGS) entry which is preliminary data.</text>
</comment>
<reference evidence="1 2" key="1">
    <citation type="submission" date="2024-12" db="EMBL/GenBank/DDBJ databases">
        <title>The unique morphological basis and parallel evolutionary history of personate flowers in Penstemon.</title>
        <authorList>
            <person name="Depatie T.H."/>
            <person name="Wessinger C.A."/>
        </authorList>
    </citation>
    <scope>NUCLEOTIDE SEQUENCE [LARGE SCALE GENOMIC DNA]</scope>
    <source>
        <strain evidence="1">WTNN_2</strain>
        <tissue evidence="1">Leaf</tissue>
    </source>
</reference>